<dbReference type="InterPro" id="IPR051224">
    <property type="entry name" value="NiCoT_RcnA"/>
</dbReference>
<feature type="transmembrane region" description="Helical" evidence="2">
    <location>
        <begin position="468"/>
        <end position="493"/>
    </location>
</feature>
<reference evidence="4" key="1">
    <citation type="journal article" date="2019" name="Int. J. Syst. Evol. Microbiol.">
        <title>The Global Catalogue of Microorganisms (GCM) 10K type strain sequencing project: providing services to taxonomists for standard genome sequencing and annotation.</title>
        <authorList>
            <consortium name="The Broad Institute Genomics Platform"/>
            <consortium name="The Broad Institute Genome Sequencing Center for Infectious Disease"/>
            <person name="Wu L."/>
            <person name="Ma J."/>
        </authorList>
    </citation>
    <scope>NUCLEOTIDE SEQUENCE [LARGE SCALE GENOMIC DNA]</scope>
    <source>
        <strain evidence="4">CECT 7649</strain>
    </source>
</reference>
<organism evidence="3 4">
    <name type="scientific">Sphaerisporangium rhizosphaerae</name>
    <dbReference type="NCBI Taxonomy" id="2269375"/>
    <lineage>
        <taxon>Bacteria</taxon>
        <taxon>Bacillati</taxon>
        <taxon>Actinomycetota</taxon>
        <taxon>Actinomycetes</taxon>
        <taxon>Streptosporangiales</taxon>
        <taxon>Streptosporangiaceae</taxon>
        <taxon>Sphaerisporangium</taxon>
    </lineage>
</organism>
<comment type="caution">
    <text evidence="3">The sequence shown here is derived from an EMBL/GenBank/DDBJ whole genome shotgun (WGS) entry which is preliminary data.</text>
</comment>
<feature type="region of interest" description="Disordered" evidence="1">
    <location>
        <begin position="189"/>
        <end position="240"/>
    </location>
</feature>
<feature type="compositionally biased region" description="Low complexity" evidence="1">
    <location>
        <begin position="191"/>
        <end position="227"/>
    </location>
</feature>
<dbReference type="Proteomes" id="UP001596496">
    <property type="component" value="Unassembled WGS sequence"/>
</dbReference>
<feature type="transmembrane region" description="Helical" evidence="2">
    <location>
        <begin position="346"/>
        <end position="367"/>
    </location>
</feature>
<accession>A0ABW2P314</accession>
<feature type="compositionally biased region" description="Gly residues" evidence="1">
    <location>
        <begin position="391"/>
        <end position="401"/>
    </location>
</feature>
<feature type="transmembrane region" description="Helical" evidence="2">
    <location>
        <begin position="513"/>
        <end position="534"/>
    </location>
</feature>
<feature type="transmembrane region" description="Helical" evidence="2">
    <location>
        <begin position="439"/>
        <end position="462"/>
    </location>
</feature>
<keyword evidence="2" id="KW-0812">Transmembrane</keyword>
<protein>
    <submittedName>
        <fullName evidence="3">High-affinity nickel-transporter</fullName>
    </submittedName>
</protein>
<feature type="region of interest" description="Disordered" evidence="1">
    <location>
        <begin position="374"/>
        <end position="432"/>
    </location>
</feature>
<name>A0ABW2P314_9ACTN</name>
<proteinExistence type="predicted"/>
<evidence type="ECO:0000256" key="2">
    <source>
        <dbReference type="SAM" id="Phobius"/>
    </source>
</evidence>
<feature type="transmembrane region" description="Helical" evidence="2">
    <location>
        <begin position="273"/>
        <end position="292"/>
    </location>
</feature>
<feature type="compositionally biased region" description="Basic and acidic residues" evidence="1">
    <location>
        <begin position="409"/>
        <end position="418"/>
    </location>
</feature>
<feature type="compositionally biased region" description="Basic residues" evidence="1">
    <location>
        <begin position="419"/>
        <end position="430"/>
    </location>
</feature>
<keyword evidence="2" id="KW-0472">Membrane</keyword>
<dbReference type="EMBL" id="JBHTCG010000008">
    <property type="protein sequence ID" value="MFC7383397.1"/>
    <property type="molecule type" value="Genomic_DNA"/>
</dbReference>
<dbReference type="RefSeq" id="WP_380826870.1">
    <property type="nucleotide sequence ID" value="NZ_JBHTCG010000008.1"/>
</dbReference>
<keyword evidence="2" id="KW-1133">Transmembrane helix</keyword>
<gene>
    <name evidence="3" type="ORF">ACFQSB_14340</name>
</gene>
<evidence type="ECO:0000313" key="3">
    <source>
        <dbReference type="EMBL" id="MFC7383397.1"/>
    </source>
</evidence>
<evidence type="ECO:0000313" key="4">
    <source>
        <dbReference type="Proteomes" id="UP001596496"/>
    </source>
</evidence>
<keyword evidence="4" id="KW-1185">Reference proteome</keyword>
<sequence>MIALVLAAVVAAHPLGNFTVNHYDGLRVTPQQVGNTAIVDYAELPTLQSAARVDADGSGAASPAERAAYAAAACAELSRAQRLTVDGRTLPWQVGAASYAYAPGQGGLRTSRLTCDLSAPAAVSAASSIVFTDSFLGDRIGWREITAVPEGMRFARPAVPATSVSDRLRSYPADLLTAPLDQRSATLRTTSANPGQAAPASGSGTPASGQAAPAPGSGAPAPASGSAPGDGAGGRPLASLAGPSLPGPIGDWLAGLDRTFTGLIGASSLTVPLGLLAVLLAVALGAGHALIPGHGKTVMAAYLAGRRGRPRDALVVGATVTATHTAGVLVVGLLISALSAVAGESVLSWLGIASGLLIAAVGLRLLWSAARAHRGSPENGHGHGHAHGHGYGHGYGHGSGHAPGDEDAGEHGIADRGAHGHAHGHGHGHARGGGGRAGLIGLGVAGGLVPSPSALIVLLGAAALGRTWFGVALVAAYGLGMAATLTATGLLLVRLASRLDALAAKREGLAGRLAGLTPIGTAATVVLLGAGLAVRGLTGAI</sequence>
<evidence type="ECO:0000256" key="1">
    <source>
        <dbReference type="SAM" id="MobiDB-lite"/>
    </source>
</evidence>
<dbReference type="PANTHER" id="PTHR40659:SF1">
    <property type="entry name" value="NICKEL_COBALT EFFLUX SYSTEM RCNA"/>
    <property type="match status" value="1"/>
</dbReference>
<feature type="transmembrane region" description="Helical" evidence="2">
    <location>
        <begin position="313"/>
        <end position="340"/>
    </location>
</feature>
<dbReference type="PANTHER" id="PTHR40659">
    <property type="entry name" value="NICKEL/COBALT EFFLUX SYSTEM RCNA"/>
    <property type="match status" value="1"/>
</dbReference>